<comment type="function">
    <text evidence="7">Involved in cytoplasm to vacuole transport (Cvt), pexophagy, mitophagy and nucleophagy. Recruits mitochondria for their selective degradation via autophagy (mitophagy) during starvation. Works as scaffold proteins that recruit ATG proteins to the pre-autophagosome (PAS), the site of vesicle/autophagosome formation. Required for the Cvt vesicles completion.</text>
</comment>
<name>A0A1V6TQX6_9EURO</name>
<feature type="region of interest" description="Disordered" evidence="9">
    <location>
        <begin position="1174"/>
        <end position="1193"/>
    </location>
</feature>
<dbReference type="Pfam" id="PF04108">
    <property type="entry name" value="ATG17_like"/>
    <property type="match status" value="1"/>
</dbReference>
<dbReference type="GO" id="GO:0034045">
    <property type="term" value="C:phagophore assembly site membrane"/>
    <property type="evidence" value="ECO:0007669"/>
    <property type="project" value="UniProtKB-SubCell"/>
</dbReference>
<evidence type="ECO:0000259" key="10">
    <source>
        <dbReference type="Pfam" id="PF04108"/>
    </source>
</evidence>
<dbReference type="GO" id="GO:1903599">
    <property type="term" value="P:positive regulation of autophagy of mitochondrion"/>
    <property type="evidence" value="ECO:0007669"/>
    <property type="project" value="UniProtKB-UniRule"/>
</dbReference>
<protein>
    <recommendedName>
        <fullName evidence="2 7">Autophagy-related protein 11</fullName>
    </recommendedName>
</protein>
<dbReference type="Proteomes" id="UP000191285">
    <property type="component" value="Unassembled WGS sequence"/>
</dbReference>
<dbReference type="GO" id="GO:0000045">
    <property type="term" value="P:autophagosome assembly"/>
    <property type="evidence" value="ECO:0007669"/>
    <property type="project" value="UniProtKB-UniRule"/>
</dbReference>
<evidence type="ECO:0000256" key="2">
    <source>
        <dbReference type="ARBA" id="ARBA00013804"/>
    </source>
</evidence>
<feature type="compositionally biased region" description="Low complexity" evidence="9">
    <location>
        <begin position="595"/>
        <end position="605"/>
    </location>
</feature>
<dbReference type="OrthoDB" id="447953at2759"/>
<dbReference type="PANTHER" id="PTHR13222">
    <property type="entry name" value="RB1-INDUCIBLE COILED-COIL"/>
    <property type="match status" value="1"/>
</dbReference>
<keyword evidence="4 7" id="KW-0653">Protein transport</keyword>
<feature type="coiled-coil region" evidence="8">
    <location>
        <begin position="535"/>
        <end position="562"/>
    </location>
</feature>
<keyword evidence="6 8" id="KW-0175">Coiled coil</keyword>
<dbReference type="GO" id="GO:0015031">
    <property type="term" value="P:protein transport"/>
    <property type="evidence" value="ECO:0007669"/>
    <property type="project" value="UniProtKB-KW"/>
</dbReference>
<evidence type="ECO:0000256" key="3">
    <source>
        <dbReference type="ARBA" id="ARBA00022448"/>
    </source>
</evidence>
<dbReference type="InterPro" id="IPR019460">
    <property type="entry name" value="Atg11_C"/>
</dbReference>
<dbReference type="InterPro" id="IPR040040">
    <property type="entry name" value="ATG11"/>
</dbReference>
<evidence type="ECO:0000256" key="7">
    <source>
        <dbReference type="RuleBase" id="RU367075"/>
    </source>
</evidence>
<feature type="compositionally biased region" description="Basic and acidic residues" evidence="9">
    <location>
        <begin position="933"/>
        <end position="950"/>
    </location>
</feature>
<feature type="region of interest" description="Disordered" evidence="9">
    <location>
        <begin position="838"/>
        <end position="860"/>
    </location>
</feature>
<evidence type="ECO:0000256" key="5">
    <source>
        <dbReference type="ARBA" id="ARBA00023006"/>
    </source>
</evidence>
<dbReference type="InterPro" id="IPR045326">
    <property type="entry name" value="ATG17-like_dom"/>
</dbReference>
<dbReference type="GO" id="GO:1990316">
    <property type="term" value="C:Atg1/ULK1 kinase complex"/>
    <property type="evidence" value="ECO:0007669"/>
    <property type="project" value="TreeGrafter"/>
</dbReference>
<keyword evidence="7" id="KW-0472">Membrane</keyword>
<feature type="region of interest" description="Disordered" evidence="9">
    <location>
        <begin position="1234"/>
        <end position="1359"/>
    </location>
</feature>
<comment type="subcellular location">
    <subcellularLocation>
        <location evidence="7">Preautophagosomal structure membrane</location>
        <topology evidence="7">Peripheral membrane protein</topology>
    </subcellularLocation>
    <subcellularLocation>
        <location evidence="7">Vacuole membrane</location>
        <topology evidence="7">Peripheral membrane protein</topology>
    </subcellularLocation>
    <text evidence="7">During pexophagy, accumulates in the vacuolar membrane region, where the peroxisomes contact the vacuole.</text>
</comment>
<feature type="region of interest" description="Disordered" evidence="9">
    <location>
        <begin position="567"/>
        <end position="610"/>
    </location>
</feature>
<feature type="region of interest" description="Disordered" evidence="9">
    <location>
        <begin position="912"/>
        <end position="950"/>
    </location>
</feature>
<feature type="region of interest" description="Disordered" evidence="9">
    <location>
        <begin position="76"/>
        <end position="101"/>
    </location>
</feature>
<organism evidence="12 13">
    <name type="scientific">Penicillium steckii</name>
    <dbReference type="NCBI Taxonomy" id="303698"/>
    <lineage>
        <taxon>Eukaryota</taxon>
        <taxon>Fungi</taxon>
        <taxon>Dikarya</taxon>
        <taxon>Ascomycota</taxon>
        <taxon>Pezizomycotina</taxon>
        <taxon>Eurotiomycetes</taxon>
        <taxon>Eurotiomycetidae</taxon>
        <taxon>Eurotiales</taxon>
        <taxon>Aspergillaceae</taxon>
        <taxon>Penicillium</taxon>
    </lineage>
</organism>
<feature type="region of interest" description="Disordered" evidence="9">
    <location>
        <begin position="199"/>
        <end position="219"/>
    </location>
</feature>
<evidence type="ECO:0000256" key="4">
    <source>
        <dbReference type="ARBA" id="ARBA00022927"/>
    </source>
</evidence>
<keyword evidence="5 7" id="KW-0072">Autophagy</keyword>
<evidence type="ECO:0000313" key="12">
    <source>
        <dbReference type="EMBL" id="OQE28757.1"/>
    </source>
</evidence>
<proteinExistence type="inferred from homology"/>
<dbReference type="GO" id="GO:0034517">
    <property type="term" value="P:ribophagy"/>
    <property type="evidence" value="ECO:0007669"/>
    <property type="project" value="TreeGrafter"/>
</dbReference>
<feature type="compositionally biased region" description="Basic and acidic residues" evidence="9">
    <location>
        <begin position="1350"/>
        <end position="1359"/>
    </location>
</feature>
<dbReference type="PANTHER" id="PTHR13222:SF1">
    <property type="entry name" value="RB1-INDUCIBLE COILED-COIL PROTEIN 1"/>
    <property type="match status" value="1"/>
</dbReference>
<evidence type="ECO:0000259" key="11">
    <source>
        <dbReference type="Pfam" id="PF10377"/>
    </source>
</evidence>
<evidence type="ECO:0000256" key="9">
    <source>
        <dbReference type="SAM" id="MobiDB-lite"/>
    </source>
</evidence>
<keyword evidence="3 7" id="KW-0813">Transport</keyword>
<feature type="domain" description="Autophagy protein ATG17-like" evidence="10">
    <location>
        <begin position="98"/>
        <end position="444"/>
    </location>
</feature>
<evidence type="ECO:0000313" key="13">
    <source>
        <dbReference type="Proteomes" id="UP000191285"/>
    </source>
</evidence>
<comment type="similarity">
    <text evidence="1 7">Belongs to the ATG11 family.</text>
</comment>
<dbReference type="GO" id="GO:0034727">
    <property type="term" value="P:piecemeal microautophagy of the nucleus"/>
    <property type="evidence" value="ECO:0007669"/>
    <property type="project" value="TreeGrafter"/>
</dbReference>
<keyword evidence="13" id="KW-1185">Reference proteome</keyword>
<evidence type="ECO:0000256" key="6">
    <source>
        <dbReference type="ARBA" id="ARBA00023054"/>
    </source>
</evidence>
<dbReference type="GO" id="GO:0019901">
    <property type="term" value="F:protein kinase binding"/>
    <property type="evidence" value="ECO:0007669"/>
    <property type="project" value="TreeGrafter"/>
</dbReference>
<dbReference type="GO" id="GO:0060090">
    <property type="term" value="F:molecular adaptor activity"/>
    <property type="evidence" value="ECO:0007669"/>
    <property type="project" value="TreeGrafter"/>
</dbReference>
<reference evidence="13" key="1">
    <citation type="journal article" date="2017" name="Nat. Microbiol.">
        <title>Global analysis of biosynthetic gene clusters reveals vast potential of secondary metabolite production in Penicillium species.</title>
        <authorList>
            <person name="Nielsen J.C."/>
            <person name="Grijseels S."/>
            <person name="Prigent S."/>
            <person name="Ji B."/>
            <person name="Dainat J."/>
            <person name="Nielsen K.F."/>
            <person name="Frisvad J.C."/>
            <person name="Workman M."/>
            <person name="Nielsen J."/>
        </authorList>
    </citation>
    <scope>NUCLEOTIDE SEQUENCE [LARGE SCALE GENOMIC DNA]</scope>
    <source>
        <strain evidence="13">IBT 24891</strain>
    </source>
</reference>
<comment type="caution">
    <text evidence="12">The sequence shown here is derived from an EMBL/GenBank/DDBJ whole genome shotgun (WGS) entry which is preliminary data.</text>
</comment>
<accession>A0A1V6TQX6</accession>
<gene>
    <name evidence="12" type="ORF">PENSTE_c003G05953</name>
</gene>
<feature type="compositionally biased region" description="Low complexity" evidence="9">
    <location>
        <begin position="1322"/>
        <end position="1335"/>
    </location>
</feature>
<dbReference type="GO" id="GO:0000422">
    <property type="term" value="P:autophagy of mitochondrion"/>
    <property type="evidence" value="ECO:0007669"/>
    <property type="project" value="TreeGrafter"/>
</dbReference>
<feature type="compositionally biased region" description="Polar residues" evidence="9">
    <location>
        <begin position="1245"/>
        <end position="1280"/>
    </location>
</feature>
<feature type="domain" description="Autophagy-related protein 11 C-terminal" evidence="11">
    <location>
        <begin position="1064"/>
        <end position="1209"/>
    </location>
</feature>
<dbReference type="GO" id="GO:0061709">
    <property type="term" value="P:reticulophagy"/>
    <property type="evidence" value="ECO:0007669"/>
    <property type="project" value="TreeGrafter"/>
</dbReference>
<dbReference type="EMBL" id="MLKD01000003">
    <property type="protein sequence ID" value="OQE28757.1"/>
    <property type="molecule type" value="Genomic_DNA"/>
</dbReference>
<comment type="subunit">
    <text evidence="7">Homodimer.</text>
</comment>
<evidence type="ECO:0000256" key="8">
    <source>
        <dbReference type="SAM" id="Coils"/>
    </source>
</evidence>
<feature type="compositionally biased region" description="Polar residues" evidence="9">
    <location>
        <begin position="89"/>
        <end position="101"/>
    </location>
</feature>
<sequence length="1359" mass="153528">MSLHIYIAHSGEHLLADPVAFASPDALKAWIVRNTSIPPARQILMTARGKNVKIQTLATETEIFVYDRQYVSDSGDVELPELPRPEPLQSTNPPASITDQNDLNSWRNLFAERRTWATDLSTRCRTAEQKGREHNERTDVIHRGVGVALENLKSHVGTLEHRFQEAQTWANTLVEEQQAALDGWQRALQTLETIPARKDFPLLGRPSTPKKDQDRPTGTLRDFVDVPEVERAGVEAAAASPRFSSHIQDIEKMVTDIAAETQHLIEEVLPGPESGEEGLLEEVETIAKKIISDYDHVTGLSTNQKILANISRLALNHTQNLLPSLLELSKDIQHFTEERWRRRGAAEKMALQQMRTISSIESRLADAHSQLVNLDVESGSFEIIYSVFQMPMVYGSILIESIRRREWNDKIKADSLGLAEEMAVLRDEEQRRRKKWIKSMGDFISVGDTTAPGIEVNIQGQEDEWPVIKRKEIELYIDEIRAKHSLSKIADDLSLQFKELDAPTRQQRRRAKAFKNGSVFDLGRSSVLLRGDDMVRSLQEEKTKLEERVKGSDSRIRKLEDLLHRQSHLSRPSSGNFGPDFPSSPASPHPDTLSRRSSVSSRRVSMTQSPEDRALVQRIVALEAELAAEKDTVQRLHKEAHFERQTNSDKYQEAQTKYHEAQSTKEDLIGNLEARQREFEDERRDLEVELKKFRHRNEEIEEELDRLIDGRDHERQELERRVQDLELDLQSVQATSAEGARKITELGEAVQTEQERNRELQTKAESLELRQIEQDRKDQESYNVLQSAFMHLSPGGAVPAELPGIIKAIEILSEGQSIHARNAEESASKAMADNKILEEKNSQLESDLESGAKSLEDKETEISRLTKELSELRIQLDTVKSELEHDRSALHSLQAHTATGETGSDALRERLAEEEQKHSNLSERLAQAETETQELKDKQSQWEQKFEHSSQKERQAMDLVYARGVRSHDISQQLHSRVETLVRMLDQMGFALIQQDGHLAVQRASKVNASSSLGESIAQSGIVSVKPDVSLLNWMQAETPEEEESKFAAFMDGLSRFDFSTFGDAVVKRVKDLETYARKYLKESRTYRDRYHRVQSEAHEKIAYRSFKEGDLALFLPTRNQAIRSWAAFNINAPHNFLREQDSHKLDARDWLLARITKIEERVVDLSKSLNSTAADRNSLGDASDGTSLEDDNPFELSDGLRWYLIDAVEEKPGAPATPGISKSTVASAHVDAKGSIRLKRPTEESTVAQTLSKSLDSRRNSSNSKRGTPTPSHKANDSASDIVRPADADTGSQPREAAPIFDENQDPASASAAQLHIGDVATSASPPSRSTSGRRPGRTRPWEKLWSMDYRREEGGPR</sequence>
<dbReference type="STRING" id="303698.A0A1V6TQX6"/>
<dbReference type="GO" id="GO:0005774">
    <property type="term" value="C:vacuolar membrane"/>
    <property type="evidence" value="ECO:0007669"/>
    <property type="project" value="UniProtKB-SubCell"/>
</dbReference>
<dbReference type="Pfam" id="PF10377">
    <property type="entry name" value="ATG11"/>
    <property type="match status" value="1"/>
</dbReference>
<feature type="compositionally biased region" description="Basic and acidic residues" evidence="9">
    <location>
        <begin position="912"/>
        <end position="921"/>
    </location>
</feature>
<feature type="coiled-coil region" evidence="8">
    <location>
        <begin position="619"/>
        <end position="770"/>
    </location>
</feature>
<evidence type="ECO:0000256" key="1">
    <source>
        <dbReference type="ARBA" id="ARBA00009729"/>
    </source>
</evidence>
<keyword evidence="7" id="KW-0926">Vacuole</keyword>